<protein>
    <submittedName>
        <fullName evidence="3">Zinc-ribbon domain-containing protein</fullName>
    </submittedName>
</protein>
<evidence type="ECO:0000259" key="2">
    <source>
        <dbReference type="Pfam" id="PF13240"/>
    </source>
</evidence>
<gene>
    <name evidence="3" type="ORF">SAMN04487884_11254</name>
</gene>
<accession>A0A1H9SHW6</accession>
<dbReference type="RefSeq" id="WP_081357048.1">
    <property type="nucleotide sequence ID" value="NZ_FOGJ01000012.1"/>
</dbReference>
<organism evidence="3 4">
    <name type="scientific">Butyrivibrio fibrisolvens</name>
    <dbReference type="NCBI Taxonomy" id="831"/>
    <lineage>
        <taxon>Bacteria</taxon>
        <taxon>Bacillati</taxon>
        <taxon>Bacillota</taxon>
        <taxon>Clostridia</taxon>
        <taxon>Lachnospirales</taxon>
        <taxon>Lachnospiraceae</taxon>
        <taxon>Butyrivibrio</taxon>
    </lineage>
</organism>
<keyword evidence="1" id="KW-1133">Transmembrane helix</keyword>
<dbReference type="Pfam" id="PF13240">
    <property type="entry name" value="Zn_Ribbon_1"/>
    <property type="match status" value="1"/>
</dbReference>
<keyword evidence="1" id="KW-0472">Membrane</keyword>
<dbReference type="EMBL" id="FOGJ01000012">
    <property type="protein sequence ID" value="SER84646.1"/>
    <property type="molecule type" value="Genomic_DNA"/>
</dbReference>
<sequence>MSHCIKCGTVLPEGSAFCPSCGSPVGQMSQNQAPDSADSKEKITLAAFAISLAVFMPPVGIILAIIGTLKYMNPAYKKICQIAIPTSGVCLFLLPILYFCTIFYSLGFR</sequence>
<dbReference type="InterPro" id="IPR026870">
    <property type="entry name" value="Zinc_ribbon_dom"/>
</dbReference>
<evidence type="ECO:0000313" key="4">
    <source>
        <dbReference type="Proteomes" id="UP000182584"/>
    </source>
</evidence>
<keyword evidence="1" id="KW-0812">Transmembrane</keyword>
<name>A0A1H9SHW6_BUTFI</name>
<feature type="transmembrane region" description="Helical" evidence="1">
    <location>
        <begin position="43"/>
        <end position="67"/>
    </location>
</feature>
<dbReference type="AlphaFoldDB" id="A0A1H9SHW6"/>
<evidence type="ECO:0000256" key="1">
    <source>
        <dbReference type="SAM" id="Phobius"/>
    </source>
</evidence>
<reference evidence="3 4" key="1">
    <citation type="submission" date="2016-10" db="EMBL/GenBank/DDBJ databases">
        <authorList>
            <person name="de Groot N.N."/>
        </authorList>
    </citation>
    <scope>NUCLEOTIDE SEQUENCE [LARGE SCALE GENOMIC DNA]</scope>
    <source>
        <strain evidence="3 4">AR40</strain>
    </source>
</reference>
<feature type="transmembrane region" description="Helical" evidence="1">
    <location>
        <begin position="79"/>
        <end position="106"/>
    </location>
</feature>
<feature type="domain" description="Zinc-ribbon" evidence="2">
    <location>
        <begin position="3"/>
        <end position="25"/>
    </location>
</feature>
<dbReference type="Proteomes" id="UP000182584">
    <property type="component" value="Unassembled WGS sequence"/>
</dbReference>
<evidence type="ECO:0000313" key="3">
    <source>
        <dbReference type="EMBL" id="SER84646.1"/>
    </source>
</evidence>
<proteinExistence type="predicted"/>